<keyword evidence="2" id="KW-1185">Reference proteome</keyword>
<dbReference type="EMBL" id="JAOZYB010000308">
    <property type="protein sequence ID" value="MEB3964313.1"/>
    <property type="molecule type" value="Genomic_DNA"/>
</dbReference>
<comment type="caution">
    <text evidence="1">The sequence shown here is derived from an EMBL/GenBank/DDBJ whole genome shotgun (WGS) entry which is preliminary data.</text>
</comment>
<name>A0ABU6CHX7_9ACTN</name>
<evidence type="ECO:0000313" key="1">
    <source>
        <dbReference type="EMBL" id="MEB3964313.1"/>
    </source>
</evidence>
<protein>
    <recommendedName>
        <fullName evidence="3">Transposase</fullName>
    </recommendedName>
</protein>
<proteinExistence type="predicted"/>
<evidence type="ECO:0008006" key="3">
    <source>
        <dbReference type="Google" id="ProtNLM"/>
    </source>
</evidence>
<evidence type="ECO:0000313" key="2">
    <source>
        <dbReference type="Proteomes" id="UP001352223"/>
    </source>
</evidence>
<accession>A0ABU6CHX7</accession>
<dbReference type="Proteomes" id="UP001352223">
    <property type="component" value="Unassembled WGS sequence"/>
</dbReference>
<gene>
    <name evidence="1" type="ORF">OKJ48_29375</name>
</gene>
<organism evidence="1 2">
    <name type="scientific">Streptomyces kunmingensis</name>
    <dbReference type="NCBI Taxonomy" id="68225"/>
    <lineage>
        <taxon>Bacteria</taxon>
        <taxon>Bacillati</taxon>
        <taxon>Actinomycetota</taxon>
        <taxon>Actinomycetes</taxon>
        <taxon>Kitasatosporales</taxon>
        <taxon>Streptomycetaceae</taxon>
        <taxon>Streptomyces</taxon>
    </lineage>
</organism>
<sequence length="56" mass="6227">MARRGFHALVGVRRDSDGRALLADIKPVVLDTTDQNHIAALVERSDKDPEERTSRA</sequence>
<reference evidence="1 2" key="1">
    <citation type="submission" date="2022-10" db="EMBL/GenBank/DDBJ databases">
        <authorList>
            <person name="Xie J."/>
            <person name="Shen N."/>
        </authorList>
    </citation>
    <scope>NUCLEOTIDE SEQUENCE [LARGE SCALE GENOMIC DNA]</scope>
    <source>
        <strain evidence="1 2">DSM 41681</strain>
    </source>
</reference>